<comment type="similarity">
    <text evidence="2">Belongs to the HpcH/HpaI aldolase family.</text>
</comment>
<dbReference type="InterPro" id="IPR011206">
    <property type="entry name" value="Citrate_lyase_beta/mcl1/mcl2"/>
</dbReference>
<dbReference type="Proteomes" id="UP000239724">
    <property type="component" value="Unassembled WGS sequence"/>
</dbReference>
<evidence type="ECO:0000256" key="3">
    <source>
        <dbReference type="ARBA" id="ARBA00022723"/>
    </source>
</evidence>
<dbReference type="EMBL" id="NHRY01000070">
    <property type="protein sequence ID" value="PPQ35614.1"/>
    <property type="molecule type" value="Genomic_DNA"/>
</dbReference>
<evidence type="ECO:0000256" key="1">
    <source>
        <dbReference type="ARBA" id="ARBA00001946"/>
    </source>
</evidence>
<evidence type="ECO:0000256" key="2">
    <source>
        <dbReference type="ARBA" id="ARBA00005568"/>
    </source>
</evidence>
<dbReference type="InterPro" id="IPR040442">
    <property type="entry name" value="Pyrv_kinase-like_dom_sf"/>
</dbReference>
<evidence type="ECO:0000256" key="4">
    <source>
        <dbReference type="ARBA" id="ARBA00022842"/>
    </source>
</evidence>
<dbReference type="InterPro" id="IPR015813">
    <property type="entry name" value="Pyrv/PenolPyrv_kinase-like_dom"/>
</dbReference>
<protein>
    <submittedName>
        <fullName evidence="8">CoA ester lyase</fullName>
    </submittedName>
</protein>
<dbReference type="RefSeq" id="WP_104518137.1">
    <property type="nucleotide sequence ID" value="NZ_NHRY01000070.1"/>
</dbReference>
<evidence type="ECO:0000256" key="6">
    <source>
        <dbReference type="PIRSR" id="PIRSR015582-2"/>
    </source>
</evidence>
<feature type="domain" description="HpcH/HpaI aldolase/citrate lyase" evidence="7">
    <location>
        <begin position="5"/>
        <end position="223"/>
    </location>
</feature>
<name>A0A2S6NKJ6_RHOGL</name>
<evidence type="ECO:0000313" key="9">
    <source>
        <dbReference type="Proteomes" id="UP000239724"/>
    </source>
</evidence>
<dbReference type="OrthoDB" id="9800547at2"/>
<dbReference type="GO" id="GO:0000287">
    <property type="term" value="F:magnesium ion binding"/>
    <property type="evidence" value="ECO:0007669"/>
    <property type="project" value="TreeGrafter"/>
</dbReference>
<comment type="caution">
    <text evidence="8">The sequence shown here is derived from an EMBL/GenBank/DDBJ whole genome shotgun (WGS) entry which is preliminary data.</text>
</comment>
<dbReference type="SUPFAM" id="SSF51621">
    <property type="entry name" value="Phosphoenolpyruvate/pyruvate domain"/>
    <property type="match status" value="1"/>
</dbReference>
<evidence type="ECO:0000256" key="5">
    <source>
        <dbReference type="PIRSR" id="PIRSR015582-1"/>
    </source>
</evidence>
<dbReference type="Pfam" id="PF03328">
    <property type="entry name" value="HpcH_HpaI"/>
    <property type="match status" value="1"/>
</dbReference>
<keyword evidence="8" id="KW-0456">Lyase</keyword>
<organism evidence="8 9">
    <name type="scientific">Rhodopila globiformis</name>
    <name type="common">Rhodopseudomonas globiformis</name>
    <dbReference type="NCBI Taxonomy" id="1071"/>
    <lineage>
        <taxon>Bacteria</taxon>
        <taxon>Pseudomonadati</taxon>
        <taxon>Pseudomonadota</taxon>
        <taxon>Alphaproteobacteria</taxon>
        <taxon>Acetobacterales</taxon>
        <taxon>Acetobacteraceae</taxon>
        <taxon>Rhodopila</taxon>
    </lineage>
</organism>
<dbReference type="GO" id="GO:0006107">
    <property type="term" value="P:oxaloacetate metabolic process"/>
    <property type="evidence" value="ECO:0007669"/>
    <property type="project" value="TreeGrafter"/>
</dbReference>
<keyword evidence="3 6" id="KW-0479">Metal-binding</keyword>
<feature type="binding site" evidence="5">
    <location>
        <position position="127"/>
    </location>
    <ligand>
        <name>substrate</name>
    </ligand>
</feature>
<feature type="binding site" evidence="6">
    <location>
        <position position="127"/>
    </location>
    <ligand>
        <name>Mg(2+)</name>
        <dbReference type="ChEBI" id="CHEBI:18420"/>
    </ligand>
</feature>
<keyword evidence="4 6" id="KW-0460">Magnesium</keyword>
<gene>
    <name evidence="8" type="ORF">CCS01_07020</name>
</gene>
<dbReference type="AlphaFoldDB" id="A0A2S6NKJ6"/>
<reference evidence="8 9" key="1">
    <citation type="journal article" date="2018" name="Arch. Microbiol.">
        <title>New insights into the metabolic potential of the phototrophic purple bacterium Rhodopila globiformis DSM 161(T) from its draft genome sequence and evidence for a vanadium-dependent nitrogenase.</title>
        <authorList>
            <person name="Imhoff J.F."/>
            <person name="Rahn T."/>
            <person name="Kunzel S."/>
            <person name="Neulinger S.C."/>
        </authorList>
    </citation>
    <scope>NUCLEOTIDE SEQUENCE [LARGE SCALE GENOMIC DNA]</scope>
    <source>
        <strain evidence="8 9">DSM 161</strain>
    </source>
</reference>
<dbReference type="InterPro" id="IPR005000">
    <property type="entry name" value="Aldolase/citrate-lyase_domain"/>
</dbReference>
<proteinExistence type="inferred from homology"/>
<dbReference type="PIRSF" id="PIRSF015582">
    <property type="entry name" value="Cit_lyase_B"/>
    <property type="match status" value="1"/>
</dbReference>
<feature type="binding site" evidence="5">
    <location>
        <position position="64"/>
    </location>
    <ligand>
        <name>substrate</name>
    </ligand>
</feature>
<dbReference type="GO" id="GO:0016829">
    <property type="term" value="F:lyase activity"/>
    <property type="evidence" value="ECO:0007669"/>
    <property type="project" value="UniProtKB-KW"/>
</dbReference>
<dbReference type="Gene3D" id="3.20.20.60">
    <property type="entry name" value="Phosphoenolpyruvate-binding domains"/>
    <property type="match status" value="1"/>
</dbReference>
<comment type="cofactor">
    <cofactor evidence="1">
        <name>Mg(2+)</name>
        <dbReference type="ChEBI" id="CHEBI:18420"/>
    </cofactor>
</comment>
<feature type="binding site" evidence="6">
    <location>
        <position position="154"/>
    </location>
    <ligand>
        <name>Mg(2+)</name>
        <dbReference type="ChEBI" id="CHEBI:18420"/>
    </ligand>
</feature>
<dbReference type="PANTHER" id="PTHR32308:SF0">
    <property type="entry name" value="HPCH_HPAI ALDOLASE_CITRATE LYASE DOMAIN-CONTAINING PROTEIN"/>
    <property type="match status" value="1"/>
</dbReference>
<evidence type="ECO:0000313" key="8">
    <source>
        <dbReference type="EMBL" id="PPQ35614.1"/>
    </source>
</evidence>
<dbReference type="PANTHER" id="PTHR32308">
    <property type="entry name" value="LYASE BETA SUBUNIT, PUTATIVE (AFU_ORTHOLOGUE AFUA_4G13030)-RELATED"/>
    <property type="match status" value="1"/>
</dbReference>
<keyword evidence="9" id="KW-1185">Reference proteome</keyword>
<sequence length="285" mass="30542">MSVLRSPLFAPGNHARRVEKALGLAADAVILDLEDAVAISEKAATRAVVAEVFCRPRAGKLYVRVNALTTEWCHGDMVAMVRAGLDGIILPKVEHDHELRTADWLIANLERERGLPAGGIDLVPIIETALGIGNLRPICRAGTRVRRLAFGAGDFTLDMGMAWTRAEAELLPHRAACVLESRAAGLEPPLDTVWADLKDAEGFVASAKQAAALGFQGKMCIHPDQVAGANAAFTPDEAAITWAKRVIAAFDDAEAKRLASIQLDGQFIDYPIVQRARRVLAQGGG</sequence>
<evidence type="ECO:0000259" key="7">
    <source>
        <dbReference type="Pfam" id="PF03328"/>
    </source>
</evidence>
<accession>A0A2S6NKJ6</accession>